<evidence type="ECO:0000256" key="9">
    <source>
        <dbReference type="SAM" id="Phobius"/>
    </source>
</evidence>
<evidence type="ECO:0000256" key="7">
    <source>
        <dbReference type="ARBA" id="ARBA00023136"/>
    </source>
</evidence>
<feature type="transmembrane region" description="Helical" evidence="9">
    <location>
        <begin position="319"/>
        <end position="342"/>
    </location>
</feature>
<name>A0A507E2S2_9FUNG</name>
<dbReference type="STRING" id="109895.A0A507E2S2"/>
<dbReference type="EMBL" id="QEAQ01000041">
    <property type="protein sequence ID" value="TPX58136.1"/>
    <property type="molecule type" value="Genomic_DNA"/>
</dbReference>
<dbReference type="Gene3D" id="1.20.1740.10">
    <property type="entry name" value="Amino acid/polyamine transporter I"/>
    <property type="match status" value="1"/>
</dbReference>
<feature type="transmembrane region" description="Helical" evidence="9">
    <location>
        <begin position="264"/>
        <end position="282"/>
    </location>
</feature>
<sequence>MSSPSETKPQPRPPPVRTSNPRRRSTCVLLSTPEEYDDQNEDVTSFGGRANADSEPLGSWSSVVGGVLRDASMVDADEEGSDAGSLVDDEQVGSVNGRQPSRNALEINGIVDGYPSESSPGSSLFRGRFGVNGVPIEGDSDEEDAESLADVASERTPLLRNKAPIPTSTQRHTVMNSINLLMGMGVLTLPFAMSLCGWVVGISLLLIFPLLASTTAKLLMQCMEVRETTLPILAPPSTSATKSMSYGDTAQTAFGPRGKTFVSALYLVELFAACTALVILIADSVHALYPTYALPTIKCIVAVCLLGTTLFKTVKMLTYASFVGVIAIINLVIIVLVDGLSVDRAPGSLWDPAVTEMWPRSWQNVALAVGIMFVGFDGHAVFPTIYRDLKTPTDFPKAINVTYVIVTTLYLLIAVCGYLMFGNAILPEITQNLPTIPGYNPALTHITLYLVALNPFAKYALCLRPVHTVLEHHTTNRLHHIAIRTALTGAVLLTTLLIPSFDRIMGLLGSLFSGSVAVIVPCACYAKLFWRGVGVGRKMMVVIGLAAGVAIVTVGGVGVLLGGSQ</sequence>
<keyword evidence="4 9" id="KW-0812">Transmembrane</keyword>
<feature type="transmembrane region" description="Helical" evidence="9">
    <location>
        <begin position="180"/>
        <end position="211"/>
    </location>
</feature>
<dbReference type="AlphaFoldDB" id="A0A507E2S2"/>
<feature type="transmembrane region" description="Helical" evidence="9">
    <location>
        <begin position="481"/>
        <end position="501"/>
    </location>
</feature>
<keyword evidence="6 9" id="KW-1133">Transmembrane helix</keyword>
<proteinExistence type="inferred from homology"/>
<feature type="compositionally biased region" description="Polar residues" evidence="8">
    <location>
        <begin position="93"/>
        <end position="102"/>
    </location>
</feature>
<evidence type="ECO:0000256" key="2">
    <source>
        <dbReference type="ARBA" id="ARBA00008066"/>
    </source>
</evidence>
<feature type="transmembrane region" description="Helical" evidence="9">
    <location>
        <begin position="540"/>
        <end position="561"/>
    </location>
</feature>
<comment type="caution">
    <text evidence="11">The sequence shown here is derived from an EMBL/GenBank/DDBJ whole genome shotgun (WGS) entry which is preliminary data.</text>
</comment>
<comment type="similarity">
    <text evidence="2">Belongs to the amino acid/polyamine transporter 2 family.</text>
</comment>
<evidence type="ECO:0000256" key="1">
    <source>
        <dbReference type="ARBA" id="ARBA00004141"/>
    </source>
</evidence>
<keyword evidence="3" id="KW-0813">Transport</keyword>
<dbReference type="InterPro" id="IPR013057">
    <property type="entry name" value="AA_transpt_TM"/>
</dbReference>
<protein>
    <recommendedName>
        <fullName evidence="10">Amino acid transporter transmembrane domain-containing protein</fullName>
    </recommendedName>
</protein>
<reference evidence="11 12" key="1">
    <citation type="journal article" date="2019" name="Sci. Rep.">
        <title>Comparative genomics of chytrid fungi reveal insights into the obligate biotrophic and pathogenic lifestyle of Synchytrium endobioticum.</title>
        <authorList>
            <person name="van de Vossenberg B.T.L.H."/>
            <person name="Warris S."/>
            <person name="Nguyen H.D.T."/>
            <person name="van Gent-Pelzer M.P.E."/>
            <person name="Joly D.L."/>
            <person name="van de Geest H.C."/>
            <person name="Bonants P.J.M."/>
            <person name="Smith D.S."/>
            <person name="Levesque C.A."/>
            <person name="van der Lee T.A.J."/>
        </authorList>
    </citation>
    <scope>NUCLEOTIDE SEQUENCE [LARGE SCALE GENOMIC DNA]</scope>
    <source>
        <strain evidence="11 12">CBS 809.83</strain>
    </source>
</reference>
<organism evidence="11 12">
    <name type="scientific">Powellomyces hirtus</name>
    <dbReference type="NCBI Taxonomy" id="109895"/>
    <lineage>
        <taxon>Eukaryota</taxon>
        <taxon>Fungi</taxon>
        <taxon>Fungi incertae sedis</taxon>
        <taxon>Chytridiomycota</taxon>
        <taxon>Chytridiomycota incertae sedis</taxon>
        <taxon>Chytridiomycetes</taxon>
        <taxon>Spizellomycetales</taxon>
        <taxon>Powellomycetaceae</taxon>
        <taxon>Powellomyces</taxon>
    </lineage>
</organism>
<evidence type="ECO:0000256" key="5">
    <source>
        <dbReference type="ARBA" id="ARBA00022970"/>
    </source>
</evidence>
<keyword evidence="12" id="KW-1185">Reference proteome</keyword>
<keyword evidence="5" id="KW-0029">Amino-acid transport</keyword>
<evidence type="ECO:0000256" key="4">
    <source>
        <dbReference type="ARBA" id="ARBA00022692"/>
    </source>
</evidence>
<keyword evidence="7 9" id="KW-0472">Membrane</keyword>
<dbReference type="GO" id="GO:0015179">
    <property type="term" value="F:L-amino acid transmembrane transporter activity"/>
    <property type="evidence" value="ECO:0007669"/>
    <property type="project" value="TreeGrafter"/>
</dbReference>
<evidence type="ECO:0000256" key="8">
    <source>
        <dbReference type="SAM" id="MobiDB-lite"/>
    </source>
</evidence>
<feature type="transmembrane region" description="Helical" evidence="9">
    <location>
        <begin position="507"/>
        <end position="528"/>
    </location>
</feature>
<dbReference type="GO" id="GO:0005774">
    <property type="term" value="C:vacuolar membrane"/>
    <property type="evidence" value="ECO:0007669"/>
    <property type="project" value="TreeGrafter"/>
</dbReference>
<accession>A0A507E2S2</accession>
<evidence type="ECO:0000256" key="3">
    <source>
        <dbReference type="ARBA" id="ARBA00022448"/>
    </source>
</evidence>
<evidence type="ECO:0000313" key="11">
    <source>
        <dbReference type="EMBL" id="TPX58136.1"/>
    </source>
</evidence>
<feature type="compositionally biased region" description="Acidic residues" evidence="8">
    <location>
        <begin position="76"/>
        <end position="91"/>
    </location>
</feature>
<comment type="subcellular location">
    <subcellularLocation>
        <location evidence="1">Membrane</location>
        <topology evidence="1">Multi-pass membrane protein</topology>
    </subcellularLocation>
</comment>
<feature type="transmembrane region" description="Helical" evidence="9">
    <location>
        <begin position="288"/>
        <end position="307"/>
    </location>
</feature>
<feature type="transmembrane region" description="Helical" evidence="9">
    <location>
        <begin position="398"/>
        <end position="421"/>
    </location>
</feature>
<dbReference type="Pfam" id="PF01490">
    <property type="entry name" value="Aa_trans"/>
    <property type="match status" value="1"/>
</dbReference>
<gene>
    <name evidence="11" type="ORF">PhCBS80983_g03339</name>
</gene>
<feature type="domain" description="Amino acid transporter transmembrane" evidence="10">
    <location>
        <begin position="167"/>
        <end position="559"/>
    </location>
</feature>
<dbReference type="PANTHER" id="PTHR22950">
    <property type="entry name" value="AMINO ACID TRANSPORTER"/>
    <property type="match status" value="1"/>
</dbReference>
<evidence type="ECO:0000313" key="12">
    <source>
        <dbReference type="Proteomes" id="UP000318582"/>
    </source>
</evidence>
<feature type="region of interest" description="Disordered" evidence="8">
    <location>
        <begin position="76"/>
        <end position="104"/>
    </location>
</feature>
<dbReference type="PANTHER" id="PTHR22950:SF692">
    <property type="entry name" value="TRANSMEMBRANE AMINO ACID TRANSPORTER FAMILY PROTEIN"/>
    <property type="match status" value="1"/>
</dbReference>
<feature type="transmembrane region" description="Helical" evidence="9">
    <location>
        <begin position="441"/>
        <end position="461"/>
    </location>
</feature>
<evidence type="ECO:0000256" key="6">
    <source>
        <dbReference type="ARBA" id="ARBA00022989"/>
    </source>
</evidence>
<feature type="transmembrane region" description="Helical" evidence="9">
    <location>
        <begin position="362"/>
        <end position="386"/>
    </location>
</feature>
<feature type="region of interest" description="Disordered" evidence="8">
    <location>
        <begin position="1"/>
        <end position="62"/>
    </location>
</feature>
<evidence type="ECO:0000259" key="10">
    <source>
        <dbReference type="Pfam" id="PF01490"/>
    </source>
</evidence>
<dbReference type="Proteomes" id="UP000318582">
    <property type="component" value="Unassembled WGS sequence"/>
</dbReference>